<evidence type="ECO:0000259" key="1">
    <source>
        <dbReference type="Pfam" id="PF25198"/>
    </source>
</evidence>
<dbReference type="InterPro" id="IPR014202">
    <property type="entry name" value="Spore_II_R"/>
</dbReference>
<gene>
    <name evidence="2" type="primary">spoIIR</name>
    <name evidence="2" type="ORF">LKD42_09105</name>
</gene>
<reference evidence="2 3" key="1">
    <citation type="submission" date="2021-10" db="EMBL/GenBank/DDBJ databases">
        <title>Anaerobic single-cell dispensing facilitates the cultivation of human gut bacteria.</title>
        <authorList>
            <person name="Afrizal A."/>
        </authorList>
    </citation>
    <scope>NUCLEOTIDE SEQUENCE [LARGE SCALE GENOMIC DNA]</scope>
    <source>
        <strain evidence="2 3">CLA-AA-H246</strain>
    </source>
</reference>
<dbReference type="RefSeq" id="WP_248835502.1">
    <property type="nucleotide sequence ID" value="NZ_JAJEQE010000029.1"/>
</dbReference>
<protein>
    <submittedName>
        <fullName evidence="2">Stage II sporulation protein R</fullName>
    </submittedName>
</protein>
<accession>A0ABS8EWQ5</accession>
<feature type="domain" description="Spore germination protein N-terminal" evidence="1">
    <location>
        <begin position="68"/>
        <end position="164"/>
    </location>
</feature>
<evidence type="ECO:0000313" key="3">
    <source>
        <dbReference type="Proteomes" id="UP001299235"/>
    </source>
</evidence>
<dbReference type="NCBIfam" id="TIGR02837">
    <property type="entry name" value="spore_II_R"/>
    <property type="match status" value="1"/>
</dbReference>
<dbReference type="Pfam" id="PF09551">
    <property type="entry name" value="Spore_II_R"/>
    <property type="match status" value="1"/>
</dbReference>
<comment type="caution">
    <text evidence="2">The sequence shown here is derived from an EMBL/GenBank/DDBJ whole genome shotgun (WGS) entry which is preliminary data.</text>
</comment>
<sequence>MKKKRIKQKEDKKTDRKHGNRTRKAILGILSVLVLLCLNSCGRELEEREFPDTLVIRDSALPFEKSLQTEQDKSSKYLDYGQVRCILLEDDLAEDDEKLGEVLLALEKRPAFSRNIYFFTADGKVLEQREKQKEESQDLTGFYQKSTDHKREAATLGSLLYRLHNGSGEHKILKLKEEDGKLVPQNYLNVLKKTENENTAKKTKTKTTKTIHGIEKQTTKETADQIQQGIAKEILRFHVLANSDSEEDQKLKLEVKDRLVDYMKDILDGAEDVKETKKRITENRETICLVAEQEIQKQGYTYPVSVNLEKCYFPMKTYGDCTFPAGTYEALRVCIGKAKGRNWWCVLYPGLCFADSVNVIVPDEKKQELKNILTEEEYESLFDWREDDYQIRSGFLRLWRKLFA</sequence>
<dbReference type="Proteomes" id="UP001299235">
    <property type="component" value="Unassembled WGS sequence"/>
</dbReference>
<proteinExistence type="predicted"/>
<dbReference type="Pfam" id="PF25198">
    <property type="entry name" value="Spore_GerAC_N"/>
    <property type="match status" value="1"/>
</dbReference>
<organism evidence="2 3">
    <name type="scientific">Hominisplanchenecus faecis</name>
    <dbReference type="NCBI Taxonomy" id="2885351"/>
    <lineage>
        <taxon>Bacteria</taxon>
        <taxon>Bacillati</taxon>
        <taxon>Bacillota</taxon>
        <taxon>Clostridia</taxon>
        <taxon>Lachnospirales</taxon>
        <taxon>Lachnospiraceae</taxon>
        <taxon>Hominisplanchenecus</taxon>
    </lineage>
</organism>
<keyword evidence="3" id="KW-1185">Reference proteome</keyword>
<evidence type="ECO:0000313" key="2">
    <source>
        <dbReference type="EMBL" id="MCC2149413.1"/>
    </source>
</evidence>
<name>A0ABS8EWQ5_9FIRM</name>
<dbReference type="EMBL" id="JAJEQE010000029">
    <property type="protein sequence ID" value="MCC2149413.1"/>
    <property type="molecule type" value="Genomic_DNA"/>
</dbReference>
<dbReference type="InterPro" id="IPR057336">
    <property type="entry name" value="GerAC_N"/>
</dbReference>